<dbReference type="InterPro" id="IPR035874">
    <property type="entry name" value="IDS"/>
</dbReference>
<name>A0A5C5Z8U7_9BACT</name>
<feature type="signal peptide" evidence="8">
    <location>
        <begin position="1"/>
        <end position="20"/>
    </location>
</feature>
<evidence type="ECO:0000259" key="9">
    <source>
        <dbReference type="Pfam" id="PF00884"/>
    </source>
</evidence>
<dbReference type="CDD" id="cd16030">
    <property type="entry name" value="iduronate-2-sulfatase"/>
    <property type="match status" value="1"/>
</dbReference>
<dbReference type="Pfam" id="PF00884">
    <property type="entry name" value="Sulfatase"/>
    <property type="match status" value="1"/>
</dbReference>
<sequence length="493" mass="55702" precursor="true">MKYCTPLVAVIFCVTLSASAAEQPNIIFFATDDLCDWVGPLGYDQAITPNMDQLAKQGVVFTNAHTAGTFCAPSRSSIFTGRYATTTGCYTNEVYFHDHPELRPLQASFQAGGYATFGAGKLFHHPAGYVDLRGWDEFFVRTDEQKQRGWDLDSWGDGTPIPQPYPNSIYNLGRVPANRFFLEWGAVPNDREEEMADTIRTQWACDVLRREHDKPFFLAVGLYTPHFPNYAPKKYFDLYDADQVKAPEYKADDLDDLPPKIRRAKINRRRAHHARLEELGAIEDAVHGYLAAVSYADAMLGRVMKTLQKSPHRNNTVIVLWSDHGYHHGEKGDWGKHTLWERTTNVPFIWSGPAIKPAAKVDTTVSLIDMYPTFVEMCDLPDDEGLEGESLAQVLRDPSTATDRNVLVPYLDPGGFAIVNQQWRYIHYSDDTEELYDVRKDPNEWDNLASVAGHETVKQELRAAAPKTFAPTGTPNSRRKLAVEGDSFQWQTK</sequence>
<feature type="chain" id="PRO_5023141463" evidence="8">
    <location>
        <begin position="21"/>
        <end position="493"/>
    </location>
</feature>
<dbReference type="EMBL" id="SJPJ01000001">
    <property type="protein sequence ID" value="TWT83648.1"/>
    <property type="molecule type" value="Genomic_DNA"/>
</dbReference>
<evidence type="ECO:0000256" key="6">
    <source>
        <dbReference type="ARBA" id="ARBA00022837"/>
    </source>
</evidence>
<dbReference type="Gene3D" id="3.40.720.10">
    <property type="entry name" value="Alkaline Phosphatase, subunit A"/>
    <property type="match status" value="1"/>
</dbReference>
<dbReference type="InterPro" id="IPR017850">
    <property type="entry name" value="Alkaline_phosphatase_core_sf"/>
</dbReference>
<accession>A0A5C5Z8U7</accession>
<dbReference type="GO" id="GO:0005737">
    <property type="term" value="C:cytoplasm"/>
    <property type="evidence" value="ECO:0007669"/>
    <property type="project" value="TreeGrafter"/>
</dbReference>
<keyword evidence="3" id="KW-0479">Metal-binding</keyword>
<gene>
    <name evidence="10" type="primary">betC_22</name>
    <name evidence="10" type="ORF">CA13_51150</name>
</gene>
<keyword evidence="4 8" id="KW-0732">Signal</keyword>
<evidence type="ECO:0000256" key="5">
    <source>
        <dbReference type="ARBA" id="ARBA00022801"/>
    </source>
</evidence>
<evidence type="ECO:0000256" key="8">
    <source>
        <dbReference type="SAM" id="SignalP"/>
    </source>
</evidence>
<evidence type="ECO:0000256" key="1">
    <source>
        <dbReference type="ARBA" id="ARBA00001913"/>
    </source>
</evidence>
<evidence type="ECO:0000313" key="10">
    <source>
        <dbReference type="EMBL" id="TWT83648.1"/>
    </source>
</evidence>
<keyword evidence="11" id="KW-1185">Reference proteome</keyword>
<comment type="similarity">
    <text evidence="2">Belongs to the sulfatase family.</text>
</comment>
<organism evidence="10 11">
    <name type="scientific">Novipirellula herctigrandis</name>
    <dbReference type="NCBI Taxonomy" id="2527986"/>
    <lineage>
        <taxon>Bacteria</taxon>
        <taxon>Pseudomonadati</taxon>
        <taxon>Planctomycetota</taxon>
        <taxon>Planctomycetia</taxon>
        <taxon>Pirellulales</taxon>
        <taxon>Pirellulaceae</taxon>
        <taxon>Novipirellula</taxon>
    </lineage>
</organism>
<dbReference type="OrthoDB" id="236884at2"/>
<dbReference type="RefSeq" id="WP_146400951.1">
    <property type="nucleotide sequence ID" value="NZ_SJPJ01000001.1"/>
</dbReference>
<dbReference type="GO" id="GO:0046872">
    <property type="term" value="F:metal ion binding"/>
    <property type="evidence" value="ECO:0007669"/>
    <property type="project" value="UniProtKB-KW"/>
</dbReference>
<protein>
    <submittedName>
        <fullName evidence="10">Choline-sulfatase</fullName>
        <ecNumber evidence="10">3.1.6.6</ecNumber>
    </submittedName>
</protein>
<dbReference type="GO" id="GO:0004423">
    <property type="term" value="F:iduronate-2-sulfatase activity"/>
    <property type="evidence" value="ECO:0007669"/>
    <property type="project" value="InterPro"/>
</dbReference>
<dbReference type="AlphaFoldDB" id="A0A5C5Z8U7"/>
<reference evidence="10 11" key="1">
    <citation type="submission" date="2019-02" db="EMBL/GenBank/DDBJ databases">
        <title>Deep-cultivation of Planctomycetes and their phenomic and genomic characterization uncovers novel biology.</title>
        <authorList>
            <person name="Wiegand S."/>
            <person name="Jogler M."/>
            <person name="Boedeker C."/>
            <person name="Pinto D."/>
            <person name="Vollmers J."/>
            <person name="Rivas-Marin E."/>
            <person name="Kohn T."/>
            <person name="Peeters S.H."/>
            <person name="Heuer A."/>
            <person name="Rast P."/>
            <person name="Oberbeckmann S."/>
            <person name="Bunk B."/>
            <person name="Jeske O."/>
            <person name="Meyerdierks A."/>
            <person name="Storesund J.E."/>
            <person name="Kallscheuer N."/>
            <person name="Luecker S."/>
            <person name="Lage O.M."/>
            <person name="Pohl T."/>
            <person name="Merkel B.J."/>
            <person name="Hornburger P."/>
            <person name="Mueller R.-W."/>
            <person name="Bruemmer F."/>
            <person name="Labrenz M."/>
            <person name="Spormann A.M."/>
            <person name="Op Den Camp H."/>
            <person name="Overmann J."/>
            <person name="Amann R."/>
            <person name="Jetten M.S.M."/>
            <person name="Mascher T."/>
            <person name="Medema M.H."/>
            <person name="Devos D.P."/>
            <person name="Kaster A.-K."/>
            <person name="Ovreas L."/>
            <person name="Rohde M."/>
            <person name="Galperin M.Y."/>
            <person name="Jogler C."/>
        </authorList>
    </citation>
    <scope>NUCLEOTIDE SEQUENCE [LARGE SCALE GENOMIC DNA]</scope>
    <source>
        <strain evidence="10 11">CA13</strain>
    </source>
</reference>
<dbReference type="GO" id="GO:0047753">
    <property type="term" value="F:choline-sulfatase activity"/>
    <property type="evidence" value="ECO:0007669"/>
    <property type="project" value="UniProtKB-EC"/>
</dbReference>
<keyword evidence="5 10" id="KW-0378">Hydrolase</keyword>
<evidence type="ECO:0000256" key="4">
    <source>
        <dbReference type="ARBA" id="ARBA00022729"/>
    </source>
</evidence>
<proteinExistence type="inferred from homology"/>
<dbReference type="Proteomes" id="UP000315010">
    <property type="component" value="Unassembled WGS sequence"/>
</dbReference>
<evidence type="ECO:0000313" key="11">
    <source>
        <dbReference type="Proteomes" id="UP000315010"/>
    </source>
</evidence>
<dbReference type="EC" id="3.1.6.6" evidence="10"/>
<dbReference type="PANTHER" id="PTHR45953">
    <property type="entry name" value="IDURONATE 2-SULFATASE"/>
    <property type="match status" value="1"/>
</dbReference>
<feature type="domain" description="Sulfatase N-terminal" evidence="9">
    <location>
        <begin position="24"/>
        <end position="377"/>
    </location>
</feature>
<evidence type="ECO:0000256" key="3">
    <source>
        <dbReference type="ARBA" id="ARBA00022723"/>
    </source>
</evidence>
<comment type="cofactor">
    <cofactor evidence="1">
        <name>Ca(2+)</name>
        <dbReference type="ChEBI" id="CHEBI:29108"/>
    </cofactor>
</comment>
<evidence type="ECO:0000256" key="7">
    <source>
        <dbReference type="SAM" id="MobiDB-lite"/>
    </source>
</evidence>
<feature type="region of interest" description="Disordered" evidence="7">
    <location>
        <begin position="463"/>
        <end position="493"/>
    </location>
</feature>
<evidence type="ECO:0000256" key="2">
    <source>
        <dbReference type="ARBA" id="ARBA00008779"/>
    </source>
</evidence>
<dbReference type="PANTHER" id="PTHR45953:SF1">
    <property type="entry name" value="IDURONATE 2-SULFATASE"/>
    <property type="match status" value="1"/>
</dbReference>
<comment type="caution">
    <text evidence="10">The sequence shown here is derived from an EMBL/GenBank/DDBJ whole genome shotgun (WGS) entry which is preliminary data.</text>
</comment>
<dbReference type="InterPro" id="IPR000917">
    <property type="entry name" value="Sulfatase_N"/>
</dbReference>
<keyword evidence="6" id="KW-0106">Calcium</keyword>
<dbReference type="SUPFAM" id="SSF53649">
    <property type="entry name" value="Alkaline phosphatase-like"/>
    <property type="match status" value="1"/>
</dbReference>